<dbReference type="Proteomes" id="UP001281410">
    <property type="component" value="Unassembled WGS sequence"/>
</dbReference>
<proteinExistence type="predicted"/>
<feature type="domain" description="Transposase MuDR plant" evidence="1">
    <location>
        <begin position="184"/>
        <end position="249"/>
    </location>
</feature>
<dbReference type="InterPro" id="IPR004332">
    <property type="entry name" value="Transposase_MuDR"/>
</dbReference>
<evidence type="ECO:0000313" key="3">
    <source>
        <dbReference type="Proteomes" id="UP001281410"/>
    </source>
</evidence>
<dbReference type="PANTHER" id="PTHR31973:SF187">
    <property type="entry name" value="MUTATOR TRANSPOSASE MUDRA PROTEIN"/>
    <property type="match status" value="1"/>
</dbReference>
<dbReference type="Pfam" id="PF03108">
    <property type="entry name" value="DBD_Tnp_Mut"/>
    <property type="match status" value="1"/>
</dbReference>
<accession>A0AAE0ADX9</accession>
<evidence type="ECO:0000259" key="1">
    <source>
        <dbReference type="Pfam" id="PF03108"/>
    </source>
</evidence>
<evidence type="ECO:0000313" key="2">
    <source>
        <dbReference type="EMBL" id="KAK3212175.1"/>
    </source>
</evidence>
<gene>
    <name evidence="2" type="ORF">Dsin_016881</name>
</gene>
<dbReference type="PANTHER" id="PTHR31973">
    <property type="entry name" value="POLYPROTEIN, PUTATIVE-RELATED"/>
    <property type="match status" value="1"/>
</dbReference>
<name>A0AAE0ADX9_9ROSI</name>
<sequence>MLSCITFPKFTEQFKADVKLPWNSHYLVVKDDVHLQQIFSMFRGKSIDIMRVDVELVPLASFLPANTAQYEPPNASFSFSNIRTPAHKTLSNAVVDISSDEEVYVNALTEASGADVYSEDDEEYNSYENGLLYSEETEYGAHSEDSIDLNFSDDIDGGAVENNENRHATTTTMIPFWPDAVGKVNLAVGQLFHNLHHFRQVILDFAVQEGFQLRRIKNERDRYTAECEYKGCGWRIHASLVDDRTTFMVKTLEPQHTCQKVHKNQEANAVCVAKRFKALIEANPDIEVKLLHTEIHRIYGVSLPVWTLHRAKYRVLDKGENQNFKSYNKLKSYGHIIKERNPCSMAYLQTITPVPGGPTLFQRFFLSFTA</sequence>
<protein>
    <recommendedName>
        <fullName evidence="1">Transposase MuDR plant domain-containing protein</fullName>
    </recommendedName>
</protein>
<organism evidence="2 3">
    <name type="scientific">Dipteronia sinensis</name>
    <dbReference type="NCBI Taxonomy" id="43782"/>
    <lineage>
        <taxon>Eukaryota</taxon>
        <taxon>Viridiplantae</taxon>
        <taxon>Streptophyta</taxon>
        <taxon>Embryophyta</taxon>
        <taxon>Tracheophyta</taxon>
        <taxon>Spermatophyta</taxon>
        <taxon>Magnoliopsida</taxon>
        <taxon>eudicotyledons</taxon>
        <taxon>Gunneridae</taxon>
        <taxon>Pentapetalae</taxon>
        <taxon>rosids</taxon>
        <taxon>malvids</taxon>
        <taxon>Sapindales</taxon>
        <taxon>Sapindaceae</taxon>
        <taxon>Hippocastanoideae</taxon>
        <taxon>Acereae</taxon>
        <taxon>Dipteronia</taxon>
    </lineage>
</organism>
<keyword evidence="3" id="KW-1185">Reference proteome</keyword>
<comment type="caution">
    <text evidence="2">The sequence shown here is derived from an EMBL/GenBank/DDBJ whole genome shotgun (WGS) entry which is preliminary data.</text>
</comment>
<dbReference type="AlphaFoldDB" id="A0AAE0ADX9"/>
<dbReference type="EMBL" id="JANJYJ010000005">
    <property type="protein sequence ID" value="KAK3212175.1"/>
    <property type="molecule type" value="Genomic_DNA"/>
</dbReference>
<reference evidence="2" key="1">
    <citation type="journal article" date="2023" name="Plant J.">
        <title>Genome sequences and population genomics provide insights into the demographic history, inbreeding, and mutation load of two 'living fossil' tree species of Dipteronia.</title>
        <authorList>
            <person name="Feng Y."/>
            <person name="Comes H.P."/>
            <person name="Chen J."/>
            <person name="Zhu S."/>
            <person name="Lu R."/>
            <person name="Zhang X."/>
            <person name="Li P."/>
            <person name="Qiu J."/>
            <person name="Olsen K.M."/>
            <person name="Qiu Y."/>
        </authorList>
    </citation>
    <scope>NUCLEOTIDE SEQUENCE</scope>
    <source>
        <strain evidence="2">NBL</strain>
    </source>
</reference>